<dbReference type="PANTHER" id="PTHR48475:SF2">
    <property type="entry name" value="RIBONUCLEASE H"/>
    <property type="match status" value="1"/>
</dbReference>
<protein>
    <recommendedName>
        <fullName evidence="12">RNase H type-1 domain-containing protein</fullName>
    </recommendedName>
</protein>
<dbReference type="Pfam" id="PF13456">
    <property type="entry name" value="RVT_3"/>
    <property type="match status" value="1"/>
</dbReference>
<gene>
    <name evidence="10" type="ORF">CR513_00308</name>
</gene>
<organism evidence="10 11">
    <name type="scientific">Mucuna pruriens</name>
    <name type="common">Velvet bean</name>
    <name type="synonym">Dolichos pruriens</name>
    <dbReference type="NCBI Taxonomy" id="157652"/>
    <lineage>
        <taxon>Eukaryota</taxon>
        <taxon>Viridiplantae</taxon>
        <taxon>Streptophyta</taxon>
        <taxon>Embryophyta</taxon>
        <taxon>Tracheophyta</taxon>
        <taxon>Spermatophyta</taxon>
        <taxon>Magnoliopsida</taxon>
        <taxon>eudicotyledons</taxon>
        <taxon>Gunneridae</taxon>
        <taxon>Pentapetalae</taxon>
        <taxon>rosids</taxon>
        <taxon>fabids</taxon>
        <taxon>Fabales</taxon>
        <taxon>Fabaceae</taxon>
        <taxon>Papilionoideae</taxon>
        <taxon>50 kb inversion clade</taxon>
        <taxon>NPAAA clade</taxon>
        <taxon>indigoferoid/millettioid clade</taxon>
        <taxon>Phaseoleae</taxon>
        <taxon>Mucuna</taxon>
    </lineage>
</organism>
<reference evidence="10" key="1">
    <citation type="submission" date="2018-05" db="EMBL/GenBank/DDBJ databases">
        <title>Draft genome of Mucuna pruriens seed.</title>
        <authorList>
            <person name="Nnadi N.E."/>
            <person name="Vos R."/>
            <person name="Hasami M.H."/>
            <person name="Devisetty U.K."/>
            <person name="Aguiy J.C."/>
        </authorList>
    </citation>
    <scope>NUCLEOTIDE SEQUENCE [LARGE SCALE GENOMIC DNA]</scope>
    <source>
        <strain evidence="10">JCA_2017</strain>
    </source>
</reference>
<dbReference type="SUPFAM" id="SSF53098">
    <property type="entry name" value="Ribonuclease H-like"/>
    <property type="match status" value="1"/>
</dbReference>
<dbReference type="Gene3D" id="3.30.420.10">
    <property type="entry name" value="Ribonuclease H-like superfamily/Ribonuclease H"/>
    <property type="match status" value="1"/>
</dbReference>
<evidence type="ECO:0000256" key="1">
    <source>
        <dbReference type="ARBA" id="ARBA00022679"/>
    </source>
</evidence>
<dbReference type="PANTHER" id="PTHR48475">
    <property type="entry name" value="RIBONUCLEASE H"/>
    <property type="match status" value="1"/>
</dbReference>
<dbReference type="GO" id="GO:0003964">
    <property type="term" value="F:RNA-directed DNA polymerase activity"/>
    <property type="evidence" value="ECO:0007669"/>
    <property type="project" value="UniProtKB-KW"/>
</dbReference>
<evidence type="ECO:0000256" key="7">
    <source>
        <dbReference type="SAM" id="MobiDB-lite"/>
    </source>
</evidence>
<dbReference type="OrthoDB" id="1194593at2759"/>
<sequence>MLAQERSEEQAHLIEEARKRQEEAKKHHKEEISRAKERKARLREQLELLRSAEKKLPTMGKKIILGVQAHQQYNLGGAGQREACVEKYTPLKATRAQILKEDGYIGRFVKRKENEKRTNEEFRKRDRSRTPRRDRNIDQNRLESRTIPHLDDSMVISVIIVDYRVKRVLIDQGNSANMLFWLAFQKLGLLESSIEVCPRMLIGFADEQVEIRDMINLVTILGIGSIMKVTRKYIVLDEEKRIHLLELDPRFDREDARPQPDEDLKEELKTTLASPPILTWPVIVSSVIIQEEEDEQRPIYYGAKLRYQKIEKAALAIVIIAKKLKPYFQNHPVICRTELPIRQILRKPNLVGRMIGRDVKLSEFDIAYKRKGHMKTQVLANFINELTLNSYEEEAVGANKEWTLSVDRSSNKRGSGAWVILEGPSRVEYEALLVGIRLAKELGMKMLTVKSDSQLVTRQLYGQGFSFPLLQYLGETEVERAIKEVHKEACGSHLGRRALASEIALAYLCGAPRAMDKQRPPTELFSKDYVNGLKSDPGRGGKVVATHHVYPEEREMAYIHEYTTKARVAKRYNSMVFPRPIRKDDLVLRRTLKGATTNKLTPN</sequence>
<dbReference type="InterPro" id="IPR041373">
    <property type="entry name" value="RT_RNaseH"/>
</dbReference>
<dbReference type="EMBL" id="QJKJ01000044">
    <property type="protein sequence ID" value="RDY14610.1"/>
    <property type="molecule type" value="Genomic_DNA"/>
</dbReference>
<dbReference type="GO" id="GO:0004523">
    <property type="term" value="F:RNA-DNA hybrid ribonuclease activity"/>
    <property type="evidence" value="ECO:0007669"/>
    <property type="project" value="InterPro"/>
</dbReference>
<keyword evidence="5" id="KW-0378">Hydrolase</keyword>
<evidence type="ECO:0008006" key="12">
    <source>
        <dbReference type="Google" id="ProtNLM"/>
    </source>
</evidence>
<dbReference type="InterPro" id="IPR012337">
    <property type="entry name" value="RNaseH-like_sf"/>
</dbReference>
<dbReference type="Pfam" id="PF17917">
    <property type="entry name" value="RT_RNaseH"/>
    <property type="match status" value="1"/>
</dbReference>
<keyword evidence="3" id="KW-0540">Nuclease</keyword>
<dbReference type="GO" id="GO:0003676">
    <property type="term" value="F:nucleic acid binding"/>
    <property type="evidence" value="ECO:0007669"/>
    <property type="project" value="InterPro"/>
</dbReference>
<feature type="region of interest" description="Disordered" evidence="7">
    <location>
        <begin position="117"/>
        <end position="139"/>
    </location>
</feature>
<name>A0A371IHT4_MUCPR</name>
<dbReference type="InterPro" id="IPR043502">
    <property type="entry name" value="DNA/RNA_pol_sf"/>
</dbReference>
<evidence type="ECO:0000256" key="3">
    <source>
        <dbReference type="ARBA" id="ARBA00022722"/>
    </source>
</evidence>
<dbReference type="InterPro" id="IPR036397">
    <property type="entry name" value="RNaseH_sf"/>
</dbReference>
<evidence type="ECO:0000256" key="2">
    <source>
        <dbReference type="ARBA" id="ARBA00022695"/>
    </source>
</evidence>
<keyword evidence="11" id="KW-1185">Reference proteome</keyword>
<dbReference type="InterPro" id="IPR002156">
    <property type="entry name" value="RNaseH_domain"/>
</dbReference>
<accession>A0A371IHT4</accession>
<dbReference type="SUPFAM" id="SSF56672">
    <property type="entry name" value="DNA/RNA polymerases"/>
    <property type="match status" value="1"/>
</dbReference>
<comment type="caution">
    <text evidence="10">The sequence shown here is derived from an EMBL/GenBank/DDBJ whole genome shotgun (WGS) entry which is preliminary data.</text>
</comment>
<feature type="domain" description="RNase H type-1" evidence="8">
    <location>
        <begin position="425"/>
        <end position="463"/>
    </location>
</feature>
<evidence type="ECO:0000256" key="5">
    <source>
        <dbReference type="ARBA" id="ARBA00022801"/>
    </source>
</evidence>
<evidence type="ECO:0000259" key="9">
    <source>
        <dbReference type="Pfam" id="PF17917"/>
    </source>
</evidence>
<dbReference type="AlphaFoldDB" id="A0A371IHT4"/>
<evidence type="ECO:0000259" key="8">
    <source>
        <dbReference type="Pfam" id="PF13456"/>
    </source>
</evidence>
<feature type="region of interest" description="Disordered" evidence="7">
    <location>
        <begin position="1"/>
        <end position="38"/>
    </location>
</feature>
<keyword evidence="6" id="KW-0695">RNA-directed DNA polymerase</keyword>
<evidence type="ECO:0000313" key="11">
    <source>
        <dbReference type="Proteomes" id="UP000257109"/>
    </source>
</evidence>
<keyword evidence="4" id="KW-0255">Endonuclease</keyword>
<keyword evidence="2" id="KW-0548">Nucleotidyltransferase</keyword>
<proteinExistence type="predicted"/>
<feature type="domain" description="Reverse transcriptase RNase H-like" evidence="9">
    <location>
        <begin position="284"/>
        <end position="364"/>
    </location>
</feature>
<feature type="non-terminal residue" evidence="10">
    <location>
        <position position="1"/>
    </location>
</feature>
<keyword evidence="1" id="KW-0808">Transferase</keyword>
<evidence type="ECO:0000256" key="4">
    <source>
        <dbReference type="ARBA" id="ARBA00022759"/>
    </source>
</evidence>
<feature type="compositionally biased region" description="Basic and acidic residues" evidence="7">
    <location>
        <begin position="1"/>
        <end position="35"/>
    </location>
</feature>
<evidence type="ECO:0000256" key="6">
    <source>
        <dbReference type="ARBA" id="ARBA00022918"/>
    </source>
</evidence>
<evidence type="ECO:0000313" key="10">
    <source>
        <dbReference type="EMBL" id="RDY14610.1"/>
    </source>
</evidence>
<dbReference type="Proteomes" id="UP000257109">
    <property type="component" value="Unassembled WGS sequence"/>
</dbReference>